<dbReference type="Pfam" id="PF01713">
    <property type="entry name" value="Smr"/>
    <property type="match status" value="1"/>
</dbReference>
<dbReference type="SMART" id="SM00463">
    <property type="entry name" value="SMR"/>
    <property type="match status" value="1"/>
</dbReference>
<evidence type="ECO:0000313" key="5">
    <source>
        <dbReference type="Proteomes" id="UP001283361"/>
    </source>
</evidence>
<dbReference type="PANTHER" id="PTHR46535:SF1">
    <property type="entry name" value="NEDD4-BINDING PROTEIN 2"/>
    <property type="match status" value="1"/>
</dbReference>
<dbReference type="InterPro" id="IPR036063">
    <property type="entry name" value="Smr_dom_sf"/>
</dbReference>
<evidence type="ECO:0000256" key="2">
    <source>
        <dbReference type="SAM" id="Phobius"/>
    </source>
</evidence>
<organism evidence="4 5">
    <name type="scientific">Elysia crispata</name>
    <name type="common">lettuce slug</name>
    <dbReference type="NCBI Taxonomy" id="231223"/>
    <lineage>
        <taxon>Eukaryota</taxon>
        <taxon>Metazoa</taxon>
        <taxon>Spiralia</taxon>
        <taxon>Lophotrochozoa</taxon>
        <taxon>Mollusca</taxon>
        <taxon>Gastropoda</taxon>
        <taxon>Heterobranchia</taxon>
        <taxon>Euthyneura</taxon>
        <taxon>Panpulmonata</taxon>
        <taxon>Sacoglossa</taxon>
        <taxon>Placobranchoidea</taxon>
        <taxon>Plakobranchidae</taxon>
        <taxon>Elysia</taxon>
    </lineage>
</organism>
<dbReference type="InterPro" id="IPR052772">
    <property type="entry name" value="Endo/PolyKinase_Domain-Protein"/>
</dbReference>
<feature type="compositionally biased region" description="Basic and acidic residues" evidence="1">
    <location>
        <begin position="134"/>
        <end position="143"/>
    </location>
</feature>
<dbReference type="GO" id="GO:0004519">
    <property type="term" value="F:endonuclease activity"/>
    <property type="evidence" value="ECO:0007669"/>
    <property type="project" value="TreeGrafter"/>
</dbReference>
<comment type="caution">
    <text evidence="4">The sequence shown here is derived from an EMBL/GenBank/DDBJ whole genome shotgun (WGS) entry which is preliminary data.</text>
</comment>
<dbReference type="EMBL" id="JAWDGP010000869">
    <property type="protein sequence ID" value="KAK3796614.1"/>
    <property type="molecule type" value="Genomic_DNA"/>
</dbReference>
<dbReference type="InterPro" id="IPR002625">
    <property type="entry name" value="Smr_dom"/>
</dbReference>
<dbReference type="PANTHER" id="PTHR46535">
    <property type="entry name" value="NEDD4-BINDING PROTEIN 2"/>
    <property type="match status" value="1"/>
</dbReference>
<dbReference type="Proteomes" id="UP001283361">
    <property type="component" value="Unassembled WGS sequence"/>
</dbReference>
<dbReference type="GO" id="GO:0005634">
    <property type="term" value="C:nucleus"/>
    <property type="evidence" value="ECO:0007669"/>
    <property type="project" value="TreeGrafter"/>
</dbReference>
<feature type="domain" description="Smr" evidence="3">
    <location>
        <begin position="44"/>
        <end position="126"/>
    </location>
</feature>
<accession>A0AAE1AYU3</accession>
<dbReference type="PROSITE" id="PS50828">
    <property type="entry name" value="SMR"/>
    <property type="match status" value="1"/>
</dbReference>
<feature type="region of interest" description="Disordered" evidence="1">
    <location>
        <begin position="134"/>
        <end position="189"/>
    </location>
</feature>
<evidence type="ECO:0000259" key="3">
    <source>
        <dbReference type="PROSITE" id="PS50828"/>
    </source>
</evidence>
<gene>
    <name evidence="4" type="ORF">RRG08_019910</name>
</gene>
<dbReference type="AlphaFoldDB" id="A0AAE1AYU3"/>
<proteinExistence type="predicted"/>
<keyword evidence="2" id="KW-0812">Transmembrane</keyword>
<sequence>MEQWLWIFVAFLIIIAAIYVVKNHSSNNQPTDSPEGRAGDVNTLDLHGYRLNEAQDKVKKFLKEREDNNKMEGATQIPLVYIITGQGHRSPNGPVIKPWVEKYLQNNGYTFEYVQGNPGMIKVNLKRIKKRILVPRDSRDRGDISPVQCRPPESSSQSSASSGASSTSPLKRKDESEWQVVNKKSRKKN</sequence>
<protein>
    <recommendedName>
        <fullName evidence="3">Smr domain-containing protein</fullName>
    </recommendedName>
</protein>
<evidence type="ECO:0000256" key="1">
    <source>
        <dbReference type="SAM" id="MobiDB-lite"/>
    </source>
</evidence>
<reference evidence="4" key="1">
    <citation type="journal article" date="2023" name="G3 (Bethesda)">
        <title>A reference genome for the long-term kleptoplast-retaining sea slug Elysia crispata morphotype clarki.</title>
        <authorList>
            <person name="Eastman K.E."/>
            <person name="Pendleton A.L."/>
            <person name="Shaikh M.A."/>
            <person name="Suttiyut T."/>
            <person name="Ogas R."/>
            <person name="Tomko P."/>
            <person name="Gavelis G."/>
            <person name="Widhalm J.R."/>
            <person name="Wisecaver J.H."/>
        </authorList>
    </citation>
    <scope>NUCLEOTIDE SEQUENCE</scope>
    <source>
        <strain evidence="4">ECLA1</strain>
    </source>
</reference>
<keyword evidence="2" id="KW-1133">Transmembrane helix</keyword>
<keyword evidence="2" id="KW-0472">Membrane</keyword>
<evidence type="ECO:0000313" key="4">
    <source>
        <dbReference type="EMBL" id="KAK3796614.1"/>
    </source>
</evidence>
<name>A0AAE1AYU3_9GAST</name>
<feature type="transmembrane region" description="Helical" evidence="2">
    <location>
        <begin position="6"/>
        <end position="21"/>
    </location>
</feature>
<dbReference type="SUPFAM" id="SSF160443">
    <property type="entry name" value="SMR domain-like"/>
    <property type="match status" value="1"/>
</dbReference>
<feature type="compositionally biased region" description="Low complexity" evidence="1">
    <location>
        <begin position="154"/>
        <end position="168"/>
    </location>
</feature>
<keyword evidence="5" id="KW-1185">Reference proteome</keyword>
<dbReference type="Gene3D" id="3.30.1370.110">
    <property type="match status" value="1"/>
</dbReference>